<evidence type="ECO:0000313" key="3">
    <source>
        <dbReference type="EMBL" id="KAG0006828.1"/>
    </source>
</evidence>
<sequence length="338" mass="37946">MDLTSEIQQLLSSNASDEAFINPSSAAVLFPAFGELNDHPITQDAHNSGGADPEIGDLFGLEITQAHEFQYFNQEGELFSHGLLFGMPAPYSSTSALQQQLQQQQEWNYEDIHLNQSLFAPSTAFTWHEPLTSDFSVFRTQDSDDFPSPEGYALMPFADLNVTAMMNESSSFSQVGSQSLSPVAFSSTSPISSLNSSEPDEYESGINASKRKKRYRKKIDSDAKPKAPRLTFYCPEEGCNVTCSSEPSLARHVESHKWRGKYHPLRCEGCQSGLSNEYAVQRHITRSADTMPCRRMSVYSFMKSKTEVDITVRFNRDRPHGKKTVQVNLEEMKAMYLK</sequence>
<dbReference type="AlphaFoldDB" id="A0A9P6SVE3"/>
<feature type="domain" description="C2H2-type" evidence="2">
    <location>
        <begin position="234"/>
        <end position="256"/>
    </location>
</feature>
<dbReference type="PROSITE" id="PS00028">
    <property type="entry name" value="ZINC_FINGER_C2H2_1"/>
    <property type="match status" value="1"/>
</dbReference>
<dbReference type="Gene3D" id="3.30.160.60">
    <property type="entry name" value="Classic Zinc Finger"/>
    <property type="match status" value="1"/>
</dbReference>
<dbReference type="EMBL" id="JAAAID010002544">
    <property type="protein sequence ID" value="KAG0006828.1"/>
    <property type="molecule type" value="Genomic_DNA"/>
</dbReference>
<keyword evidence="4" id="KW-1185">Reference proteome</keyword>
<proteinExistence type="predicted"/>
<dbReference type="Proteomes" id="UP000703661">
    <property type="component" value="Unassembled WGS sequence"/>
</dbReference>
<name>A0A9P6SVE3_9FUNG</name>
<dbReference type="InterPro" id="IPR013087">
    <property type="entry name" value="Znf_C2H2_type"/>
</dbReference>
<feature type="compositionally biased region" description="Low complexity" evidence="1">
    <location>
        <begin position="188"/>
        <end position="197"/>
    </location>
</feature>
<gene>
    <name evidence="3" type="ORF">BGZ80_005123</name>
</gene>
<evidence type="ECO:0000259" key="2">
    <source>
        <dbReference type="PROSITE" id="PS00028"/>
    </source>
</evidence>
<evidence type="ECO:0000313" key="4">
    <source>
        <dbReference type="Proteomes" id="UP000703661"/>
    </source>
</evidence>
<dbReference type="SMART" id="SM00355">
    <property type="entry name" value="ZnF_C2H2"/>
    <property type="match status" value="2"/>
</dbReference>
<comment type="caution">
    <text evidence="3">The sequence shown here is derived from an EMBL/GenBank/DDBJ whole genome shotgun (WGS) entry which is preliminary data.</text>
</comment>
<protein>
    <recommendedName>
        <fullName evidence="2">C2H2-type domain-containing protein</fullName>
    </recommendedName>
</protein>
<organism evidence="3 4">
    <name type="scientific">Entomortierella chlamydospora</name>
    <dbReference type="NCBI Taxonomy" id="101097"/>
    <lineage>
        <taxon>Eukaryota</taxon>
        <taxon>Fungi</taxon>
        <taxon>Fungi incertae sedis</taxon>
        <taxon>Mucoromycota</taxon>
        <taxon>Mortierellomycotina</taxon>
        <taxon>Mortierellomycetes</taxon>
        <taxon>Mortierellales</taxon>
        <taxon>Mortierellaceae</taxon>
        <taxon>Entomortierella</taxon>
    </lineage>
</organism>
<accession>A0A9P6SVE3</accession>
<reference evidence="3" key="1">
    <citation type="journal article" date="2020" name="Fungal Divers.">
        <title>Resolving the Mortierellaceae phylogeny through synthesis of multi-gene phylogenetics and phylogenomics.</title>
        <authorList>
            <person name="Vandepol N."/>
            <person name="Liber J."/>
            <person name="Desiro A."/>
            <person name="Na H."/>
            <person name="Kennedy M."/>
            <person name="Barry K."/>
            <person name="Grigoriev I.V."/>
            <person name="Miller A.N."/>
            <person name="O'Donnell K."/>
            <person name="Stajich J.E."/>
            <person name="Bonito G."/>
        </authorList>
    </citation>
    <scope>NUCLEOTIDE SEQUENCE</scope>
    <source>
        <strain evidence="3">NRRL 2769</strain>
    </source>
</reference>
<evidence type="ECO:0000256" key="1">
    <source>
        <dbReference type="SAM" id="MobiDB-lite"/>
    </source>
</evidence>
<feature type="region of interest" description="Disordered" evidence="1">
    <location>
        <begin position="188"/>
        <end position="222"/>
    </location>
</feature>